<evidence type="ECO:0008006" key="3">
    <source>
        <dbReference type="Google" id="ProtNLM"/>
    </source>
</evidence>
<dbReference type="AlphaFoldDB" id="A0A1D8PB89"/>
<name>A0A1D8PB89_9FLAO</name>
<dbReference type="Pfam" id="PF04338">
    <property type="entry name" value="DUF481"/>
    <property type="match status" value="1"/>
</dbReference>
<dbReference type="InterPro" id="IPR007433">
    <property type="entry name" value="DUF481"/>
</dbReference>
<keyword evidence="2" id="KW-1185">Reference proteome</keyword>
<dbReference type="Proteomes" id="UP000176050">
    <property type="component" value="Chromosome"/>
</dbReference>
<evidence type="ECO:0000313" key="1">
    <source>
        <dbReference type="EMBL" id="AOW21827.1"/>
    </source>
</evidence>
<dbReference type="EMBL" id="CP017478">
    <property type="protein sequence ID" value="AOW21827.1"/>
    <property type="molecule type" value="Genomic_DNA"/>
</dbReference>
<reference evidence="1 2" key="1">
    <citation type="submission" date="2016-10" db="EMBL/GenBank/DDBJ databases">
        <title>Lutibacter sp. LPB0138, isolated from marine gastropod.</title>
        <authorList>
            <person name="Kim E."/>
            <person name="Yi H."/>
        </authorList>
    </citation>
    <scope>NUCLEOTIDE SEQUENCE [LARGE SCALE GENOMIC DNA]</scope>
    <source>
        <strain evidence="1 2">LPB0138</strain>
    </source>
</reference>
<accession>A0A1D8PB89</accession>
<sequence length="252" mass="29518">MFFNKFSLVIFFFIVLNLNAQIINTESLRMVTDTSGWSGSIGLNINLTKNTKKIFKIDNRIHVQYKNAQHLILFMNDIDFEQLDGQNLISNSVQHLRYNYKIKSKIYWEFFGQTQYNSISKIDFRGLLGTGPRFKISNSEKYKFYLGSLIMYEYDRSKEDIAITNKDLRWSSYLSFSLFPSKNTAIVSTTYYQPKLDGFNDFRISSESSIAVKIFEKLAFKSTFKFNFDKFPVEGIPKSQYSFTNGLIYSFE</sequence>
<organism evidence="1 2">
    <name type="scientific">Urechidicola croceus</name>
    <dbReference type="NCBI Taxonomy" id="1850246"/>
    <lineage>
        <taxon>Bacteria</taxon>
        <taxon>Pseudomonadati</taxon>
        <taxon>Bacteroidota</taxon>
        <taxon>Flavobacteriia</taxon>
        <taxon>Flavobacteriales</taxon>
        <taxon>Flavobacteriaceae</taxon>
        <taxon>Urechidicola</taxon>
    </lineage>
</organism>
<protein>
    <recommendedName>
        <fullName evidence="3">DUF481 domain-containing protein</fullName>
    </recommendedName>
</protein>
<gene>
    <name evidence="1" type="ORF">LPB138_14550</name>
</gene>
<dbReference type="KEGG" id="lul:LPB138_14550"/>
<evidence type="ECO:0000313" key="2">
    <source>
        <dbReference type="Proteomes" id="UP000176050"/>
    </source>
</evidence>
<dbReference type="STRING" id="1850246.LPB138_14550"/>
<proteinExistence type="predicted"/>